<evidence type="ECO:0008006" key="4">
    <source>
        <dbReference type="Google" id="ProtNLM"/>
    </source>
</evidence>
<dbReference type="EMBL" id="JAWPEI010000007">
    <property type="protein sequence ID" value="KAK4721408.1"/>
    <property type="molecule type" value="Genomic_DNA"/>
</dbReference>
<feature type="compositionally biased region" description="Low complexity" evidence="1">
    <location>
        <begin position="78"/>
        <end position="97"/>
    </location>
</feature>
<evidence type="ECO:0000313" key="2">
    <source>
        <dbReference type="EMBL" id="KAK4721408.1"/>
    </source>
</evidence>
<feature type="compositionally biased region" description="Low complexity" evidence="1">
    <location>
        <begin position="39"/>
        <end position="52"/>
    </location>
</feature>
<name>A0AAV9L816_9SOLN</name>
<comment type="caution">
    <text evidence="2">The sequence shown here is derived from an EMBL/GenBank/DDBJ whole genome shotgun (WGS) entry which is preliminary data.</text>
</comment>
<sequence length="193" mass="21314">MAPKKQVTYINRGKTKFMAPTFWLIDKDVDEEKDPAYVPPATSTSPTTPRATQNQSRQVITNIVTVSQSDEENTQIESPAGSASGSKDGSASGSESALAFSSATGSSSHDKAASSNEATSSREVQVPQNNDPASVAEEPNRWCVKGHWKIYKDAKMLNEKEKMVRLFTEEHRVLTRSLHTVPDIHRLFQHHKC</sequence>
<gene>
    <name evidence="2" type="ORF">R3W88_011641</name>
</gene>
<dbReference type="Proteomes" id="UP001311915">
    <property type="component" value="Unassembled WGS sequence"/>
</dbReference>
<proteinExistence type="predicted"/>
<accession>A0AAV9L816</accession>
<organism evidence="2 3">
    <name type="scientific">Solanum pinnatisectum</name>
    <name type="common">tansyleaf nightshade</name>
    <dbReference type="NCBI Taxonomy" id="50273"/>
    <lineage>
        <taxon>Eukaryota</taxon>
        <taxon>Viridiplantae</taxon>
        <taxon>Streptophyta</taxon>
        <taxon>Embryophyta</taxon>
        <taxon>Tracheophyta</taxon>
        <taxon>Spermatophyta</taxon>
        <taxon>Magnoliopsida</taxon>
        <taxon>eudicotyledons</taxon>
        <taxon>Gunneridae</taxon>
        <taxon>Pentapetalae</taxon>
        <taxon>asterids</taxon>
        <taxon>lamiids</taxon>
        <taxon>Solanales</taxon>
        <taxon>Solanaceae</taxon>
        <taxon>Solanoideae</taxon>
        <taxon>Solaneae</taxon>
        <taxon>Solanum</taxon>
    </lineage>
</organism>
<feature type="compositionally biased region" description="Polar residues" evidence="1">
    <location>
        <begin position="99"/>
        <end position="132"/>
    </location>
</feature>
<reference evidence="2 3" key="1">
    <citation type="submission" date="2023-10" db="EMBL/GenBank/DDBJ databases">
        <title>Genome-Wide Identification Analysis in wild type Solanum Pinnatisectum Reveals Some Genes Defensing Phytophthora Infestans.</title>
        <authorList>
            <person name="Sun C."/>
        </authorList>
    </citation>
    <scope>NUCLEOTIDE SEQUENCE [LARGE SCALE GENOMIC DNA]</scope>
    <source>
        <strain evidence="2">LQN</strain>
        <tissue evidence="2">Leaf</tissue>
    </source>
</reference>
<feature type="compositionally biased region" description="Polar residues" evidence="1">
    <location>
        <begin position="53"/>
        <end position="68"/>
    </location>
</feature>
<dbReference type="AlphaFoldDB" id="A0AAV9L816"/>
<evidence type="ECO:0000256" key="1">
    <source>
        <dbReference type="SAM" id="MobiDB-lite"/>
    </source>
</evidence>
<protein>
    <recommendedName>
        <fullName evidence="4">Integrase core domain containing protein</fullName>
    </recommendedName>
</protein>
<feature type="region of interest" description="Disordered" evidence="1">
    <location>
        <begin position="33"/>
        <end position="138"/>
    </location>
</feature>
<keyword evidence="3" id="KW-1185">Reference proteome</keyword>
<evidence type="ECO:0000313" key="3">
    <source>
        <dbReference type="Proteomes" id="UP001311915"/>
    </source>
</evidence>